<dbReference type="AlphaFoldDB" id="A0A0A8Z320"/>
<reference evidence="1" key="2">
    <citation type="journal article" date="2015" name="Data Brief">
        <title>Shoot transcriptome of the giant reed, Arundo donax.</title>
        <authorList>
            <person name="Barrero R.A."/>
            <person name="Guerrero F.D."/>
            <person name="Moolhuijzen P."/>
            <person name="Goolsby J.A."/>
            <person name="Tidwell J."/>
            <person name="Bellgard S.E."/>
            <person name="Bellgard M.I."/>
        </authorList>
    </citation>
    <scope>NUCLEOTIDE SEQUENCE</scope>
    <source>
        <tissue evidence="1">Shoot tissue taken approximately 20 cm above the soil surface</tissue>
    </source>
</reference>
<protein>
    <submittedName>
        <fullName evidence="1">Uncharacterized protein</fullName>
    </submittedName>
</protein>
<dbReference type="EMBL" id="GBRH01266775">
    <property type="protein sequence ID" value="JAD31120.1"/>
    <property type="molecule type" value="Transcribed_RNA"/>
</dbReference>
<organism evidence="1">
    <name type="scientific">Arundo donax</name>
    <name type="common">Giant reed</name>
    <name type="synonym">Donax arundinaceus</name>
    <dbReference type="NCBI Taxonomy" id="35708"/>
    <lineage>
        <taxon>Eukaryota</taxon>
        <taxon>Viridiplantae</taxon>
        <taxon>Streptophyta</taxon>
        <taxon>Embryophyta</taxon>
        <taxon>Tracheophyta</taxon>
        <taxon>Spermatophyta</taxon>
        <taxon>Magnoliopsida</taxon>
        <taxon>Liliopsida</taxon>
        <taxon>Poales</taxon>
        <taxon>Poaceae</taxon>
        <taxon>PACMAD clade</taxon>
        <taxon>Arundinoideae</taxon>
        <taxon>Arundineae</taxon>
        <taxon>Arundo</taxon>
    </lineage>
</organism>
<evidence type="ECO:0000313" key="1">
    <source>
        <dbReference type="EMBL" id="JAD31120.1"/>
    </source>
</evidence>
<accession>A0A0A8Z320</accession>
<sequence>MNNIKKNTPRCSPRTQRLLGCLYGSLSSLLERNQIACKQKNHLSVKDVYSMDMICFMPESTTWMNVDFYDSKPDGDRLDPLVPT</sequence>
<reference evidence="1" key="1">
    <citation type="submission" date="2014-09" db="EMBL/GenBank/DDBJ databases">
        <authorList>
            <person name="Magalhaes I.L.F."/>
            <person name="Oliveira U."/>
            <person name="Santos F.R."/>
            <person name="Vidigal T.H.D.A."/>
            <person name="Brescovit A.D."/>
            <person name="Santos A.J."/>
        </authorList>
    </citation>
    <scope>NUCLEOTIDE SEQUENCE</scope>
    <source>
        <tissue evidence="1">Shoot tissue taken approximately 20 cm above the soil surface</tissue>
    </source>
</reference>
<name>A0A0A8Z320_ARUDO</name>
<proteinExistence type="predicted"/>